<dbReference type="SUPFAM" id="SSF56059">
    <property type="entry name" value="Glutathione synthetase ATP-binding domain-like"/>
    <property type="match status" value="1"/>
</dbReference>
<dbReference type="InterPro" id="IPR011761">
    <property type="entry name" value="ATP-grasp"/>
</dbReference>
<keyword evidence="4" id="KW-1185">Reference proteome</keyword>
<comment type="caution">
    <text evidence="3">The sequence shown here is derived from an EMBL/GenBank/DDBJ whole genome shotgun (WGS) entry which is preliminary data.</text>
</comment>
<accession>A0ABV7RL11</accession>
<dbReference type="PROSITE" id="PS50975">
    <property type="entry name" value="ATP_GRASP"/>
    <property type="match status" value="1"/>
</dbReference>
<feature type="domain" description="ATP-grasp" evidence="2">
    <location>
        <begin position="54"/>
        <end position="249"/>
    </location>
</feature>
<dbReference type="Gene3D" id="3.30.470.20">
    <property type="entry name" value="ATP-grasp fold, B domain"/>
    <property type="match status" value="1"/>
</dbReference>
<organism evidence="3 4">
    <name type="scientific">Lysobacter cavernae</name>
    <dbReference type="NCBI Taxonomy" id="1685901"/>
    <lineage>
        <taxon>Bacteria</taxon>
        <taxon>Pseudomonadati</taxon>
        <taxon>Pseudomonadota</taxon>
        <taxon>Gammaproteobacteria</taxon>
        <taxon>Lysobacterales</taxon>
        <taxon>Lysobacteraceae</taxon>
        <taxon>Lysobacter</taxon>
    </lineage>
</organism>
<gene>
    <name evidence="3" type="ORF">ACFOLC_02240</name>
</gene>
<dbReference type="EMBL" id="JBHRXK010000001">
    <property type="protein sequence ID" value="MFC3549828.1"/>
    <property type="molecule type" value="Genomic_DNA"/>
</dbReference>
<dbReference type="RefSeq" id="WP_386757128.1">
    <property type="nucleotide sequence ID" value="NZ_JBHRXK010000001.1"/>
</dbReference>
<dbReference type="Proteomes" id="UP001595740">
    <property type="component" value="Unassembled WGS sequence"/>
</dbReference>
<name>A0ABV7RL11_9GAMM</name>
<keyword evidence="1" id="KW-0067">ATP-binding</keyword>
<evidence type="ECO:0000259" key="2">
    <source>
        <dbReference type="PROSITE" id="PS50975"/>
    </source>
</evidence>
<evidence type="ECO:0000313" key="4">
    <source>
        <dbReference type="Proteomes" id="UP001595740"/>
    </source>
</evidence>
<keyword evidence="1" id="KW-0547">Nucleotide-binding</keyword>
<evidence type="ECO:0000313" key="3">
    <source>
        <dbReference type="EMBL" id="MFC3549828.1"/>
    </source>
</evidence>
<evidence type="ECO:0000256" key="1">
    <source>
        <dbReference type="PROSITE-ProRule" id="PRU00409"/>
    </source>
</evidence>
<reference evidence="4" key="1">
    <citation type="journal article" date="2019" name="Int. J. Syst. Evol. Microbiol.">
        <title>The Global Catalogue of Microorganisms (GCM) 10K type strain sequencing project: providing services to taxonomists for standard genome sequencing and annotation.</title>
        <authorList>
            <consortium name="The Broad Institute Genomics Platform"/>
            <consortium name="The Broad Institute Genome Sequencing Center for Infectious Disease"/>
            <person name="Wu L."/>
            <person name="Ma J."/>
        </authorList>
    </citation>
    <scope>NUCLEOTIDE SEQUENCE [LARGE SCALE GENOMIC DNA]</scope>
    <source>
        <strain evidence="4">KCTC 42875</strain>
    </source>
</reference>
<proteinExistence type="predicted"/>
<protein>
    <recommendedName>
        <fullName evidence="2">ATP-grasp domain-containing protein</fullName>
    </recommendedName>
</protein>
<sequence>MSAMPLSEAVLVPGADDAALWLAGLAQSDLAGRFRVSSSSHQTLEILQDKARFGEYLARTRIPHPRTFSIACSSDIEVIPFDALDKVFIKPADSQHFSQVTGQKGVWVRSRNELESVWERLDADGFKLIAQEYIPGSAADHYFVDGFRDRHGVLTGLFARRRLRIFPADFGNSSYCQSIPLRDVAGAVDSLSELLQQLNYRGIFSAEFKRDARDGVYRLLEVNTRAWWYIEFAARCGVNVCRMAVEDALDLPVTVATRAYPVGAGCVSLAGDVQTVFSRRDQRPSWLKVLGQWATAHYHVFRWNDPRPGLSVLWQLLRRRVAWRPRRTSADATSAAVVARSPMQQGASKR</sequence>